<evidence type="ECO:0000256" key="2">
    <source>
        <dbReference type="SAM" id="Phobius"/>
    </source>
</evidence>
<feature type="compositionally biased region" description="Low complexity" evidence="1">
    <location>
        <begin position="95"/>
        <end position="107"/>
    </location>
</feature>
<gene>
    <name evidence="3" type="ORF">MSPICULIGERA_LOCUS23527</name>
</gene>
<accession>A0AA36DE03</accession>
<keyword evidence="2" id="KW-1133">Transmembrane helix</keyword>
<dbReference type="EMBL" id="CATQJA010002706">
    <property type="protein sequence ID" value="CAJ0585508.1"/>
    <property type="molecule type" value="Genomic_DNA"/>
</dbReference>
<comment type="caution">
    <text evidence="3">The sequence shown here is derived from an EMBL/GenBank/DDBJ whole genome shotgun (WGS) entry which is preliminary data.</text>
</comment>
<protein>
    <recommendedName>
        <fullName evidence="5">Nematode cuticle collagen N-terminal domain-containing protein</fullName>
    </recommendedName>
</protein>
<sequence>MEKRDSSEVVQVRRLAFAGIAVSTIATLTAIIAVPKLTHLNNEVDFCRQKASGLFDEFEKYEGVHGRAPRAAEAHPKTKRRSRARGAGTYSEGPSAAVSGGSSSGGVSAFYLVLRR</sequence>
<evidence type="ECO:0000313" key="4">
    <source>
        <dbReference type="Proteomes" id="UP001177023"/>
    </source>
</evidence>
<feature type="compositionally biased region" description="Basic and acidic residues" evidence="1">
    <location>
        <begin position="66"/>
        <end position="76"/>
    </location>
</feature>
<keyword evidence="2" id="KW-0812">Transmembrane</keyword>
<proteinExistence type="predicted"/>
<evidence type="ECO:0008006" key="5">
    <source>
        <dbReference type="Google" id="ProtNLM"/>
    </source>
</evidence>
<name>A0AA36DE03_9BILA</name>
<keyword evidence="2" id="KW-0472">Membrane</keyword>
<feature type="non-terminal residue" evidence="3">
    <location>
        <position position="1"/>
    </location>
</feature>
<dbReference type="AlphaFoldDB" id="A0AA36DE03"/>
<evidence type="ECO:0000313" key="3">
    <source>
        <dbReference type="EMBL" id="CAJ0585508.1"/>
    </source>
</evidence>
<organism evidence="3 4">
    <name type="scientific">Mesorhabditis spiculigera</name>
    <dbReference type="NCBI Taxonomy" id="96644"/>
    <lineage>
        <taxon>Eukaryota</taxon>
        <taxon>Metazoa</taxon>
        <taxon>Ecdysozoa</taxon>
        <taxon>Nematoda</taxon>
        <taxon>Chromadorea</taxon>
        <taxon>Rhabditida</taxon>
        <taxon>Rhabditina</taxon>
        <taxon>Rhabditomorpha</taxon>
        <taxon>Rhabditoidea</taxon>
        <taxon>Rhabditidae</taxon>
        <taxon>Mesorhabditinae</taxon>
        <taxon>Mesorhabditis</taxon>
    </lineage>
</organism>
<evidence type="ECO:0000256" key="1">
    <source>
        <dbReference type="SAM" id="MobiDB-lite"/>
    </source>
</evidence>
<feature type="transmembrane region" description="Helical" evidence="2">
    <location>
        <begin position="12"/>
        <end position="34"/>
    </location>
</feature>
<dbReference type="Proteomes" id="UP001177023">
    <property type="component" value="Unassembled WGS sequence"/>
</dbReference>
<feature type="region of interest" description="Disordered" evidence="1">
    <location>
        <begin position="66"/>
        <end position="107"/>
    </location>
</feature>
<reference evidence="3" key="1">
    <citation type="submission" date="2023-06" db="EMBL/GenBank/DDBJ databases">
        <authorList>
            <person name="Delattre M."/>
        </authorList>
    </citation>
    <scope>NUCLEOTIDE SEQUENCE</scope>
    <source>
        <strain evidence="3">AF72</strain>
    </source>
</reference>
<keyword evidence="4" id="KW-1185">Reference proteome</keyword>